<dbReference type="RefSeq" id="WP_034555927.1">
    <property type="nucleotide sequence ID" value="NZ_CP022022.1"/>
</dbReference>
<gene>
    <name evidence="2" type="ORF">CBG49_05160</name>
</gene>
<keyword evidence="2" id="KW-0808">Transferase</keyword>
<dbReference type="InterPro" id="IPR000836">
    <property type="entry name" value="PRTase_dom"/>
</dbReference>
<dbReference type="GO" id="GO:0016757">
    <property type="term" value="F:glycosyltransferase activity"/>
    <property type="evidence" value="ECO:0007669"/>
    <property type="project" value="UniProtKB-KW"/>
</dbReference>
<keyword evidence="2" id="KW-0328">Glycosyltransferase</keyword>
<dbReference type="InterPro" id="IPR051910">
    <property type="entry name" value="ComF/GntX_DNA_util-trans"/>
</dbReference>
<evidence type="ECO:0000313" key="2">
    <source>
        <dbReference type="EMBL" id="ASF42513.1"/>
    </source>
</evidence>
<dbReference type="EMBL" id="CP022022">
    <property type="protein sequence ID" value="ASF42513.1"/>
    <property type="molecule type" value="Genomic_DNA"/>
</dbReference>
<evidence type="ECO:0000313" key="3">
    <source>
        <dbReference type="Proteomes" id="UP000197007"/>
    </source>
</evidence>
<keyword evidence="3" id="KW-1185">Reference proteome</keyword>
<dbReference type="CDD" id="cd06223">
    <property type="entry name" value="PRTases_typeI"/>
    <property type="match status" value="1"/>
</dbReference>
<dbReference type="InterPro" id="IPR029057">
    <property type="entry name" value="PRTase-like"/>
</dbReference>
<sequence>MILSDLLSVFTPHYCRSCGKMLKEEEHFLCRDCSRDLEETHFHLQADNEVMQLLSLQNDITAATTLFYFQKGSVAQDLIHHLKYRGEEQIGEWLGNWLGTRLSQSPLYQSVEVVIPVPLHRDKLKKRGYNQVALLAKTVAKVLGVSYMDDVLLKVSANTTQTKKISWRRLEESEHIFVLQQPERLINKQILLIDDLITTGATLSHCCEQLSTIEGVKIAVAGIGFTTRS</sequence>
<dbReference type="AlphaFoldDB" id="A0A1Z4BMP0"/>
<protein>
    <submittedName>
        <fullName evidence="2">Amidophosphoribosyltransferase</fullName>
    </submittedName>
</protein>
<reference evidence="3" key="1">
    <citation type="submission" date="2017-06" db="EMBL/GenBank/DDBJ databases">
        <title>Complete genome sequence of Capnocytophaga sp. KCOM 1579 (=ChDC OS43) isolated from a human refractory periapical abscess lesion.</title>
        <authorList>
            <person name="Kook J.-K."/>
            <person name="Park S.-N."/>
            <person name="Lim Y.K."/>
            <person name="Roh H."/>
        </authorList>
    </citation>
    <scope>NUCLEOTIDE SEQUENCE [LARGE SCALE GENOMIC DNA]</scope>
    <source>
        <strain evidence="3">ChDC OS43</strain>
    </source>
</reference>
<dbReference type="PANTHER" id="PTHR47505:SF1">
    <property type="entry name" value="DNA UTILIZATION PROTEIN YHGH"/>
    <property type="match status" value="1"/>
</dbReference>
<evidence type="ECO:0000256" key="1">
    <source>
        <dbReference type="ARBA" id="ARBA00008007"/>
    </source>
</evidence>
<name>A0A1Z4BMP0_9FLAO</name>
<dbReference type="Gene3D" id="3.40.50.2020">
    <property type="match status" value="1"/>
</dbReference>
<dbReference type="SUPFAM" id="SSF53271">
    <property type="entry name" value="PRTase-like"/>
    <property type="match status" value="1"/>
</dbReference>
<dbReference type="PANTHER" id="PTHR47505">
    <property type="entry name" value="DNA UTILIZATION PROTEIN YHGH"/>
    <property type="match status" value="1"/>
</dbReference>
<dbReference type="Proteomes" id="UP000197007">
    <property type="component" value="Chromosome"/>
</dbReference>
<comment type="similarity">
    <text evidence="1">Belongs to the ComF/GntX family.</text>
</comment>
<accession>A0A1Z4BMP0</accession>
<organism evidence="2 3">
    <name type="scientific">Capnocytophaga endodontalis</name>
    <dbReference type="NCBI Taxonomy" id="2708117"/>
    <lineage>
        <taxon>Bacteria</taxon>
        <taxon>Pseudomonadati</taxon>
        <taxon>Bacteroidota</taxon>
        <taxon>Flavobacteriia</taxon>
        <taxon>Flavobacteriales</taxon>
        <taxon>Flavobacteriaceae</taxon>
        <taxon>Capnocytophaga</taxon>
    </lineage>
</organism>
<proteinExistence type="inferred from homology"/>
<dbReference type="KEGG" id="capn:CBG49_05160"/>